<feature type="transmembrane region" description="Helical" evidence="8">
    <location>
        <begin position="220"/>
        <end position="239"/>
    </location>
</feature>
<dbReference type="AlphaFoldDB" id="A0A843YIT7"/>
<feature type="transmembrane region" description="Helical" evidence="8">
    <location>
        <begin position="55"/>
        <end position="80"/>
    </location>
</feature>
<evidence type="ECO:0000256" key="3">
    <source>
        <dbReference type="ARBA" id="ARBA00022475"/>
    </source>
</evidence>
<dbReference type="EMBL" id="WIBF01000009">
    <property type="protein sequence ID" value="MQQ09575.1"/>
    <property type="molecule type" value="Genomic_DNA"/>
</dbReference>
<evidence type="ECO:0000313" key="10">
    <source>
        <dbReference type="Proteomes" id="UP000444174"/>
    </source>
</evidence>
<comment type="similarity">
    <text evidence="2">Belongs to the polysaccharide synthase family.</text>
</comment>
<feature type="transmembrane region" description="Helical" evidence="8">
    <location>
        <begin position="190"/>
        <end position="214"/>
    </location>
</feature>
<protein>
    <submittedName>
        <fullName evidence="9">Oligosaccharide flippase family protein</fullName>
    </submittedName>
</protein>
<evidence type="ECO:0000256" key="8">
    <source>
        <dbReference type="SAM" id="Phobius"/>
    </source>
</evidence>
<feature type="transmembrane region" description="Helical" evidence="8">
    <location>
        <begin position="455"/>
        <end position="477"/>
    </location>
</feature>
<feature type="transmembrane region" description="Helical" evidence="8">
    <location>
        <begin position="428"/>
        <end position="448"/>
    </location>
</feature>
<accession>A0A843YIT7</accession>
<dbReference type="Proteomes" id="UP000444174">
    <property type="component" value="Unassembled WGS sequence"/>
</dbReference>
<keyword evidence="6 8" id="KW-0472">Membrane</keyword>
<feature type="transmembrane region" description="Helical" evidence="8">
    <location>
        <begin position="489"/>
        <end position="510"/>
    </location>
</feature>
<proteinExistence type="inferred from homology"/>
<name>A0A843YIT7_9RHOB</name>
<dbReference type="CDD" id="cd13127">
    <property type="entry name" value="MATE_tuaB_like"/>
    <property type="match status" value="1"/>
</dbReference>
<evidence type="ECO:0000256" key="7">
    <source>
        <dbReference type="SAM" id="MobiDB-lite"/>
    </source>
</evidence>
<evidence type="ECO:0000256" key="6">
    <source>
        <dbReference type="ARBA" id="ARBA00023136"/>
    </source>
</evidence>
<evidence type="ECO:0000256" key="4">
    <source>
        <dbReference type="ARBA" id="ARBA00022692"/>
    </source>
</evidence>
<comment type="subcellular location">
    <subcellularLocation>
        <location evidence="1">Cell membrane</location>
        <topology evidence="1">Multi-pass membrane protein</topology>
    </subcellularLocation>
</comment>
<evidence type="ECO:0000256" key="1">
    <source>
        <dbReference type="ARBA" id="ARBA00004651"/>
    </source>
</evidence>
<feature type="transmembrane region" description="Helical" evidence="8">
    <location>
        <begin position="86"/>
        <end position="110"/>
    </location>
</feature>
<feature type="region of interest" description="Disordered" evidence="7">
    <location>
        <begin position="1"/>
        <end position="32"/>
    </location>
</feature>
<keyword evidence="5 8" id="KW-1133">Transmembrane helix</keyword>
<feature type="transmembrane region" description="Helical" evidence="8">
    <location>
        <begin position="336"/>
        <end position="363"/>
    </location>
</feature>
<feature type="transmembrane region" description="Helical" evidence="8">
    <location>
        <begin position="404"/>
        <end position="422"/>
    </location>
</feature>
<dbReference type="Pfam" id="PF13440">
    <property type="entry name" value="Polysacc_synt_3"/>
    <property type="match status" value="1"/>
</dbReference>
<keyword evidence="10" id="KW-1185">Reference proteome</keyword>
<evidence type="ECO:0000256" key="2">
    <source>
        <dbReference type="ARBA" id="ARBA00007430"/>
    </source>
</evidence>
<dbReference type="PANTHER" id="PTHR30250:SF10">
    <property type="entry name" value="LIPOPOLYSACCHARIDE BIOSYNTHESIS PROTEIN WZXC"/>
    <property type="match status" value="1"/>
</dbReference>
<organism evidence="9 10">
    <name type="scientific">Tritonibacter litoralis</name>
    <dbReference type="NCBI Taxonomy" id="2662264"/>
    <lineage>
        <taxon>Bacteria</taxon>
        <taxon>Pseudomonadati</taxon>
        <taxon>Pseudomonadota</taxon>
        <taxon>Alphaproteobacteria</taxon>
        <taxon>Rhodobacterales</taxon>
        <taxon>Paracoccaceae</taxon>
        <taxon>Tritonibacter</taxon>
    </lineage>
</organism>
<dbReference type="GO" id="GO:0005886">
    <property type="term" value="C:plasma membrane"/>
    <property type="evidence" value="ECO:0007669"/>
    <property type="project" value="UniProtKB-SubCell"/>
</dbReference>
<comment type="caution">
    <text evidence="9">The sequence shown here is derived from an EMBL/GenBank/DDBJ whole genome shotgun (WGS) entry which is preliminary data.</text>
</comment>
<sequence>MLRRQEGPASAFRQCPTQESNMTPPSPDYEDPRDAVFDTRHLNRDLGKRAGRGSIVVLLFSLLKVIVQLGSTAILARLIAPQDHGIVAMAMPVILIATGLSEFGLADALVQRDKVTHRAASALFWTNTFIGLGLAMVVAGLAVPAAQFYGEPRVAAVFAALAPTILFGGMLAQFVALLRRQMRLRQAETILFAAMVVSIALAVCVALLGGSYWAIVAQVVAQPLAGLILLALASGWLPSRPSIAGFRATGSYLSFGGSLALSRLIFTASQSAAIVLVGRMFSTADAGLYYRSWNLANLPALRAVSPLAGAFLPSFSRAAHDPEAFCALFQRAATRVALITVPIGVGLCTGADLVVAVLLGPQWLSSGPILAWMGILTLQANAMHTGTWALTAMGQSRALLWHRLFAAAVVLLALFVGAQYGLKVMVAVYMLSLLIGVIPALWALCVRYTPLTRRILWVTFGPDICLAAAAIAVIWSVRLGVANLWPDPAIGIELLLVIGLVLATMAVRILPDAGLRQDVIKAMALVASSRKA</sequence>
<keyword evidence="4 8" id="KW-0812">Transmembrane</keyword>
<feature type="transmembrane region" description="Helical" evidence="8">
    <location>
        <begin position="369"/>
        <end position="392"/>
    </location>
</feature>
<dbReference type="InterPro" id="IPR050833">
    <property type="entry name" value="Poly_Biosynth_Transport"/>
</dbReference>
<keyword evidence="3" id="KW-1003">Cell membrane</keyword>
<gene>
    <name evidence="9" type="ORF">GFB49_13990</name>
</gene>
<feature type="transmembrane region" description="Helical" evidence="8">
    <location>
        <begin position="122"/>
        <end position="143"/>
    </location>
</feature>
<reference evidence="9 10" key="1">
    <citation type="submission" date="2019-10" db="EMBL/GenBank/DDBJ databases">
        <title>Epibacterium sp. nov., isolated from seawater.</title>
        <authorList>
            <person name="Zhang X."/>
            <person name="Li N."/>
        </authorList>
    </citation>
    <scope>NUCLEOTIDE SEQUENCE [LARGE SCALE GENOMIC DNA]</scope>
    <source>
        <strain evidence="9 10">SM1979</strain>
    </source>
</reference>
<evidence type="ECO:0000256" key="5">
    <source>
        <dbReference type="ARBA" id="ARBA00022989"/>
    </source>
</evidence>
<dbReference type="PANTHER" id="PTHR30250">
    <property type="entry name" value="PST FAMILY PREDICTED COLANIC ACID TRANSPORTER"/>
    <property type="match status" value="1"/>
</dbReference>
<feature type="transmembrane region" description="Helical" evidence="8">
    <location>
        <begin position="155"/>
        <end position="178"/>
    </location>
</feature>
<evidence type="ECO:0000313" key="9">
    <source>
        <dbReference type="EMBL" id="MQQ09575.1"/>
    </source>
</evidence>